<evidence type="ECO:0000313" key="1">
    <source>
        <dbReference type="EMBL" id="KAJ8510025.1"/>
    </source>
</evidence>
<protein>
    <submittedName>
        <fullName evidence="1">Uncharacterized protein</fullName>
    </submittedName>
</protein>
<accession>A0AAV8RUP6</accession>
<organism evidence="1 2">
    <name type="scientific">Ensete ventricosum</name>
    <name type="common">Abyssinian banana</name>
    <name type="synonym">Musa ensete</name>
    <dbReference type="NCBI Taxonomy" id="4639"/>
    <lineage>
        <taxon>Eukaryota</taxon>
        <taxon>Viridiplantae</taxon>
        <taxon>Streptophyta</taxon>
        <taxon>Embryophyta</taxon>
        <taxon>Tracheophyta</taxon>
        <taxon>Spermatophyta</taxon>
        <taxon>Magnoliopsida</taxon>
        <taxon>Liliopsida</taxon>
        <taxon>Zingiberales</taxon>
        <taxon>Musaceae</taxon>
        <taxon>Ensete</taxon>
    </lineage>
</organism>
<proteinExistence type="predicted"/>
<gene>
    <name evidence="1" type="ORF">OPV22_000459</name>
</gene>
<dbReference type="EMBL" id="JAQQAF010000001">
    <property type="protein sequence ID" value="KAJ8510025.1"/>
    <property type="molecule type" value="Genomic_DNA"/>
</dbReference>
<evidence type="ECO:0000313" key="2">
    <source>
        <dbReference type="Proteomes" id="UP001222027"/>
    </source>
</evidence>
<comment type="caution">
    <text evidence="1">The sequence shown here is derived from an EMBL/GenBank/DDBJ whole genome shotgun (WGS) entry which is preliminary data.</text>
</comment>
<name>A0AAV8RUP6_ENSVE</name>
<sequence length="76" mass="8586">MADKESTVKAVRYASYGGGAALLEEKLLKQVLKSVASRRVTKLLACWTFHWIMYLDPTMALFEWSTSMSLLVRLSS</sequence>
<dbReference type="AlphaFoldDB" id="A0AAV8RUP6"/>
<reference evidence="1 2" key="1">
    <citation type="submission" date="2022-12" db="EMBL/GenBank/DDBJ databases">
        <title>Chromosome-scale assembly of the Ensete ventricosum genome.</title>
        <authorList>
            <person name="Dussert Y."/>
            <person name="Stocks J."/>
            <person name="Wendawek A."/>
            <person name="Woldeyes F."/>
            <person name="Nichols R.A."/>
            <person name="Borrell J.S."/>
        </authorList>
    </citation>
    <scope>NUCLEOTIDE SEQUENCE [LARGE SCALE GENOMIC DNA]</scope>
    <source>
        <strain evidence="2">cv. Maze</strain>
        <tissue evidence="1">Seeds</tissue>
    </source>
</reference>
<keyword evidence="2" id="KW-1185">Reference proteome</keyword>
<dbReference type="Proteomes" id="UP001222027">
    <property type="component" value="Unassembled WGS sequence"/>
</dbReference>